<evidence type="ECO:0000256" key="3">
    <source>
        <dbReference type="ARBA" id="ARBA00022840"/>
    </source>
</evidence>
<evidence type="ECO:0000256" key="8">
    <source>
        <dbReference type="ARBA" id="ARBA00034808"/>
    </source>
</evidence>
<evidence type="ECO:0000256" key="1">
    <source>
        <dbReference type="ARBA" id="ARBA00005446"/>
    </source>
</evidence>
<dbReference type="RefSeq" id="XP_035683011.1">
    <property type="nucleotide sequence ID" value="XM_035827118.1"/>
</dbReference>
<protein>
    <recommendedName>
        <fullName evidence="8">DNA 3'-5' helicase</fullName>
        <ecNumber evidence="8">5.6.2.4</ecNumber>
    </recommendedName>
    <alternativeName>
        <fullName evidence="9">DNA 3'-5' helicase BLM</fullName>
    </alternativeName>
</protein>
<name>A0A9J7MY52_BRAFL</name>
<evidence type="ECO:0000256" key="9">
    <source>
        <dbReference type="ARBA" id="ARBA00044542"/>
    </source>
</evidence>
<dbReference type="SUPFAM" id="SSF52540">
    <property type="entry name" value="P-loop containing nucleoside triphosphate hydrolases"/>
    <property type="match status" value="1"/>
</dbReference>
<dbReference type="AlphaFoldDB" id="A0A9J7MY52"/>
<dbReference type="PANTHER" id="PTHR13710">
    <property type="entry name" value="DNA HELICASE RECQ FAMILY MEMBER"/>
    <property type="match status" value="1"/>
</dbReference>
<comment type="similarity">
    <text evidence="1">Belongs to the helicase family. RecQ subfamily.</text>
</comment>
<dbReference type="Pfam" id="PF00270">
    <property type="entry name" value="DEAD"/>
    <property type="match status" value="1"/>
</dbReference>
<evidence type="ECO:0000256" key="7">
    <source>
        <dbReference type="ARBA" id="ARBA00034617"/>
    </source>
</evidence>
<evidence type="ECO:0000256" key="5">
    <source>
        <dbReference type="ARBA" id="ARBA00023235"/>
    </source>
</evidence>
<dbReference type="PROSITE" id="PS51192">
    <property type="entry name" value="HELICASE_ATP_BIND_1"/>
    <property type="match status" value="1"/>
</dbReference>
<dbReference type="PROSITE" id="PS51194">
    <property type="entry name" value="HELICASE_CTER"/>
    <property type="match status" value="1"/>
</dbReference>
<feature type="domain" description="Helicase ATP-binding" evidence="10">
    <location>
        <begin position="27"/>
        <end position="223"/>
    </location>
</feature>
<dbReference type="FunFam" id="3.40.50.300:FF:002847">
    <property type="entry name" value="Predicted protein"/>
    <property type="match status" value="1"/>
</dbReference>
<dbReference type="KEGG" id="bfo:118420346"/>
<dbReference type="InterPro" id="IPR027417">
    <property type="entry name" value="P-loop_NTPase"/>
</dbReference>
<dbReference type="CDD" id="cd17920">
    <property type="entry name" value="DEXHc_RecQ"/>
    <property type="match status" value="1"/>
</dbReference>
<dbReference type="InterPro" id="IPR011545">
    <property type="entry name" value="DEAD/DEAH_box_helicase_dom"/>
</dbReference>
<dbReference type="InterPro" id="IPR001650">
    <property type="entry name" value="Helicase_C-like"/>
</dbReference>
<accession>A0A9J7MY52</accession>
<dbReference type="SMART" id="SM00487">
    <property type="entry name" value="DEXDc"/>
    <property type="match status" value="1"/>
</dbReference>
<keyword evidence="4" id="KW-0238">DNA-binding</keyword>
<keyword evidence="2" id="KW-0547">Nucleotide-binding</keyword>
<evidence type="ECO:0000256" key="6">
    <source>
        <dbReference type="ARBA" id="ARBA00023242"/>
    </source>
</evidence>
<evidence type="ECO:0000256" key="2">
    <source>
        <dbReference type="ARBA" id="ARBA00022741"/>
    </source>
</evidence>
<sequence>MAAASFEKAVRDLFGVDRLHQHQQSTLQALLDGRDVFLSVKTGGGKSLCYMGFPAAARAETQLQSAQTQARAQRPSGEEFVIVVSPLNAIMREQCDKLTSLGLTATCLGLNAVETNDVLAGRFQFIYTSPETILNDHRFRGMLRSEAYKGRVGLIVIDEAHTVVQWGQAGDDAGSDTPFREWFSKLGELRCLLPGTPLLAVTATASKKQRKKIQKLLTMEGCVEHVENPDRGNIKLHVSHVPSSKPLATTFDWLLQLVRGEDHRCPRILVFCKKIDDCSNIYQYVFMPNLTADQLKLVQMYHSHTPERIKVKIREDMAVSDGNIRVLLCTTAASMGTNFAGVDNVVNFGPPQELDTLLQQQGRAGRGGSQAHHLLIFNNRQLRNLDVEMLVYVRNEDNVCRRQLLLSHYGSCCDDGRIRHACCDVCTTACQCNTSECKQFNHIAHSVDTSSESDSDSESETGHVSDLELHALKVSLQQYRTLLNEQVKSGSVSTVPEVTHGFTQKVIDSVLTQCRKLKSSDDVLAMCGVWSHGQASAVFDIVSSIFDIDHDWHEETVGDSDYTGLDD</sequence>
<dbReference type="Pfam" id="PF00271">
    <property type="entry name" value="Helicase_C"/>
    <property type="match status" value="1"/>
</dbReference>
<proteinExistence type="inferred from homology"/>
<dbReference type="GO" id="GO:0005524">
    <property type="term" value="F:ATP binding"/>
    <property type="evidence" value="ECO:0007669"/>
    <property type="project" value="UniProtKB-KW"/>
</dbReference>
<evidence type="ECO:0000259" key="11">
    <source>
        <dbReference type="PROSITE" id="PS51194"/>
    </source>
</evidence>
<feature type="domain" description="Helicase C-terminal" evidence="11">
    <location>
        <begin position="250"/>
        <end position="405"/>
    </location>
</feature>
<dbReference type="GO" id="GO:0043138">
    <property type="term" value="F:3'-5' DNA helicase activity"/>
    <property type="evidence" value="ECO:0007669"/>
    <property type="project" value="UniProtKB-EC"/>
</dbReference>
<evidence type="ECO:0000313" key="12">
    <source>
        <dbReference type="Proteomes" id="UP000001554"/>
    </source>
</evidence>
<dbReference type="PANTHER" id="PTHR13710:SF153">
    <property type="entry name" value="RECQ-LIKE DNA HELICASE BLM"/>
    <property type="match status" value="1"/>
</dbReference>
<keyword evidence="6" id="KW-0539">Nucleus</keyword>
<dbReference type="OMA" id="CNTSECK"/>
<dbReference type="SMART" id="SM00490">
    <property type="entry name" value="HELICc"/>
    <property type="match status" value="1"/>
</dbReference>
<keyword evidence="3" id="KW-0067">ATP-binding</keyword>
<evidence type="ECO:0000256" key="4">
    <source>
        <dbReference type="ARBA" id="ARBA00023125"/>
    </source>
</evidence>
<evidence type="ECO:0000313" key="13">
    <source>
        <dbReference type="RefSeq" id="XP_035683011.1"/>
    </source>
</evidence>
<dbReference type="GeneID" id="118420346"/>
<dbReference type="Proteomes" id="UP000001554">
    <property type="component" value="Chromosome 7"/>
</dbReference>
<dbReference type="OrthoDB" id="6108236at2759"/>
<keyword evidence="13" id="KW-0378">Hydrolase</keyword>
<comment type="catalytic activity">
    <reaction evidence="7">
        <text>Couples ATP hydrolysis with the unwinding of duplex DNA by translocating in the 3'-5' direction.</text>
        <dbReference type="EC" id="5.6.2.4"/>
    </reaction>
</comment>
<dbReference type="GO" id="GO:0003677">
    <property type="term" value="F:DNA binding"/>
    <property type="evidence" value="ECO:0007669"/>
    <property type="project" value="UniProtKB-KW"/>
</dbReference>
<keyword evidence="13" id="KW-0347">Helicase</keyword>
<keyword evidence="5" id="KW-0413">Isomerase</keyword>
<reference evidence="13" key="2">
    <citation type="submission" date="2025-08" db="UniProtKB">
        <authorList>
            <consortium name="RefSeq"/>
        </authorList>
    </citation>
    <scope>IDENTIFICATION</scope>
    <source>
        <strain evidence="13">S238N-H82</strain>
        <tissue evidence="13">Testes</tissue>
    </source>
</reference>
<evidence type="ECO:0000259" key="10">
    <source>
        <dbReference type="PROSITE" id="PS51192"/>
    </source>
</evidence>
<reference evidence="12" key="1">
    <citation type="journal article" date="2020" name="Nat. Ecol. Evol.">
        <title>Deeply conserved synteny resolves early events in vertebrate evolution.</title>
        <authorList>
            <person name="Simakov O."/>
            <person name="Marletaz F."/>
            <person name="Yue J.X."/>
            <person name="O'Connell B."/>
            <person name="Jenkins J."/>
            <person name="Brandt A."/>
            <person name="Calef R."/>
            <person name="Tung C.H."/>
            <person name="Huang T.K."/>
            <person name="Schmutz J."/>
            <person name="Satoh N."/>
            <person name="Yu J.K."/>
            <person name="Putnam N.H."/>
            <person name="Green R.E."/>
            <person name="Rokhsar D.S."/>
        </authorList>
    </citation>
    <scope>NUCLEOTIDE SEQUENCE [LARGE SCALE GENOMIC DNA]</scope>
    <source>
        <strain evidence="12">S238N-H82</strain>
    </source>
</reference>
<dbReference type="Gene3D" id="3.40.50.300">
    <property type="entry name" value="P-loop containing nucleotide triphosphate hydrolases"/>
    <property type="match status" value="2"/>
</dbReference>
<dbReference type="InterPro" id="IPR014001">
    <property type="entry name" value="Helicase_ATP-bd"/>
</dbReference>
<dbReference type="EC" id="5.6.2.4" evidence="8"/>
<gene>
    <name evidence="13" type="primary">LOC118420346</name>
</gene>
<keyword evidence="12" id="KW-1185">Reference proteome</keyword>
<organism evidence="12 13">
    <name type="scientific">Branchiostoma floridae</name>
    <name type="common">Florida lancelet</name>
    <name type="synonym">Amphioxus</name>
    <dbReference type="NCBI Taxonomy" id="7739"/>
    <lineage>
        <taxon>Eukaryota</taxon>
        <taxon>Metazoa</taxon>
        <taxon>Chordata</taxon>
        <taxon>Cephalochordata</taxon>
        <taxon>Leptocardii</taxon>
        <taxon>Amphioxiformes</taxon>
        <taxon>Branchiostomatidae</taxon>
        <taxon>Branchiostoma</taxon>
    </lineage>
</organism>